<gene>
    <name evidence="1" type="ORF">LITE_LOCUS50446</name>
</gene>
<organism evidence="1 2">
    <name type="scientific">Linum tenue</name>
    <dbReference type="NCBI Taxonomy" id="586396"/>
    <lineage>
        <taxon>Eukaryota</taxon>
        <taxon>Viridiplantae</taxon>
        <taxon>Streptophyta</taxon>
        <taxon>Embryophyta</taxon>
        <taxon>Tracheophyta</taxon>
        <taxon>Spermatophyta</taxon>
        <taxon>Magnoliopsida</taxon>
        <taxon>eudicotyledons</taxon>
        <taxon>Gunneridae</taxon>
        <taxon>Pentapetalae</taxon>
        <taxon>rosids</taxon>
        <taxon>fabids</taxon>
        <taxon>Malpighiales</taxon>
        <taxon>Linaceae</taxon>
        <taxon>Linum</taxon>
    </lineage>
</organism>
<dbReference type="EMBL" id="CAMGYJ010000011">
    <property type="protein sequence ID" value="CAI0625476.1"/>
    <property type="molecule type" value="Genomic_DNA"/>
</dbReference>
<protein>
    <submittedName>
        <fullName evidence="1">Uncharacterized protein</fullName>
    </submittedName>
</protein>
<comment type="caution">
    <text evidence="1">The sequence shown here is derived from an EMBL/GenBank/DDBJ whole genome shotgun (WGS) entry which is preliminary data.</text>
</comment>
<dbReference type="Proteomes" id="UP001154282">
    <property type="component" value="Unassembled WGS sequence"/>
</dbReference>
<evidence type="ECO:0000313" key="2">
    <source>
        <dbReference type="Proteomes" id="UP001154282"/>
    </source>
</evidence>
<sequence>MRKEADNPGRDSEDRRRLQFIFADILAGRAKRLQPCGGDSGISSSGLHNDIPSWVCSGSAPSLLWPAGDCLQVQALGVHGGSFPRVPSNGRAGGVLWDRNLSCG</sequence>
<dbReference type="AlphaFoldDB" id="A0AAV0RX89"/>
<keyword evidence="2" id="KW-1185">Reference proteome</keyword>
<accession>A0AAV0RX89</accession>
<proteinExistence type="predicted"/>
<reference evidence="1" key="1">
    <citation type="submission" date="2022-08" db="EMBL/GenBank/DDBJ databases">
        <authorList>
            <person name="Gutierrez-Valencia J."/>
        </authorList>
    </citation>
    <scope>NUCLEOTIDE SEQUENCE</scope>
</reference>
<evidence type="ECO:0000313" key="1">
    <source>
        <dbReference type="EMBL" id="CAI0625476.1"/>
    </source>
</evidence>
<name>A0AAV0RX89_9ROSI</name>